<dbReference type="PANTHER" id="PTHR30537">
    <property type="entry name" value="HTH-TYPE TRANSCRIPTIONAL REGULATOR"/>
    <property type="match status" value="1"/>
</dbReference>
<evidence type="ECO:0000313" key="7">
    <source>
        <dbReference type="Proteomes" id="UP001217500"/>
    </source>
</evidence>
<dbReference type="RefSeq" id="WP_289504906.1">
    <property type="nucleotide sequence ID" value="NZ_CP116805.1"/>
</dbReference>
<dbReference type="FunFam" id="1.10.10.10:FF:000001">
    <property type="entry name" value="LysR family transcriptional regulator"/>
    <property type="match status" value="1"/>
</dbReference>
<evidence type="ECO:0000256" key="3">
    <source>
        <dbReference type="ARBA" id="ARBA00023125"/>
    </source>
</evidence>
<reference evidence="6" key="1">
    <citation type="submission" date="2023-01" db="EMBL/GenBank/DDBJ databases">
        <title>The genome sequence of Kordiimonadaceae bacterium 6D33.</title>
        <authorList>
            <person name="Liu Y."/>
        </authorList>
    </citation>
    <scope>NUCLEOTIDE SEQUENCE</scope>
    <source>
        <strain evidence="6">6D33</strain>
    </source>
</reference>
<comment type="similarity">
    <text evidence="1">Belongs to the LysR transcriptional regulatory family.</text>
</comment>
<dbReference type="KEGG" id="gso:PH603_05115"/>
<dbReference type="GO" id="GO:0003700">
    <property type="term" value="F:DNA-binding transcription factor activity"/>
    <property type="evidence" value="ECO:0007669"/>
    <property type="project" value="InterPro"/>
</dbReference>
<dbReference type="GO" id="GO:0006351">
    <property type="term" value="P:DNA-templated transcription"/>
    <property type="evidence" value="ECO:0007669"/>
    <property type="project" value="TreeGrafter"/>
</dbReference>
<dbReference type="AlphaFoldDB" id="A0AAE9XQ54"/>
<keyword evidence="3" id="KW-0238">DNA-binding</keyword>
<evidence type="ECO:0000256" key="2">
    <source>
        <dbReference type="ARBA" id="ARBA00023015"/>
    </source>
</evidence>
<dbReference type="Pfam" id="PF03466">
    <property type="entry name" value="LysR_substrate"/>
    <property type="match status" value="1"/>
</dbReference>
<gene>
    <name evidence="6" type="ORF">PH603_05115</name>
</gene>
<sequence>MDRLESMRAFAAVATHGNFAEASRRLRLSTSVISRAVAALEDHLGFVLFHRTTRTVRLTERGEAYLESCRQILEDIDLAEARVRGVNAAPQGTLTVAAPIVFGRLHVLPVVNQLLAEHPALSVRLILSDRNAHLAEEAIDVAVRIGPLQDSSLTATRLGAVNRMLAASPAYLRARGAPQTPEELASHDLIAFDGIDGSSSNEWRFGKSAATVRVRPRLLVNSADAAVASAEADRGIVRAMSYQLHESIRAGRLIPVLTELAMEPLPVSAIYPPRRIASASLNAFLDAARTRFKAHPVRLFEEWDLPPSP</sequence>
<dbReference type="InterPro" id="IPR005119">
    <property type="entry name" value="LysR_subst-bd"/>
</dbReference>
<evidence type="ECO:0000256" key="4">
    <source>
        <dbReference type="ARBA" id="ARBA00023163"/>
    </source>
</evidence>
<dbReference type="InterPro" id="IPR036390">
    <property type="entry name" value="WH_DNA-bd_sf"/>
</dbReference>
<evidence type="ECO:0000259" key="5">
    <source>
        <dbReference type="PROSITE" id="PS50931"/>
    </source>
</evidence>
<keyword evidence="4" id="KW-0804">Transcription</keyword>
<keyword evidence="2" id="KW-0805">Transcription regulation</keyword>
<dbReference type="SUPFAM" id="SSF53850">
    <property type="entry name" value="Periplasmic binding protein-like II"/>
    <property type="match status" value="1"/>
</dbReference>
<dbReference type="PROSITE" id="PS50931">
    <property type="entry name" value="HTH_LYSR"/>
    <property type="match status" value="1"/>
</dbReference>
<dbReference type="Proteomes" id="UP001217500">
    <property type="component" value="Chromosome"/>
</dbReference>
<feature type="domain" description="HTH lysR-type" evidence="5">
    <location>
        <begin position="1"/>
        <end position="59"/>
    </location>
</feature>
<dbReference type="InterPro" id="IPR036388">
    <property type="entry name" value="WH-like_DNA-bd_sf"/>
</dbReference>
<accession>A0AAE9XQ54</accession>
<protein>
    <submittedName>
        <fullName evidence="6">LysR family transcriptional regulator</fullName>
    </submittedName>
</protein>
<dbReference type="InterPro" id="IPR000847">
    <property type="entry name" value="LysR_HTH_N"/>
</dbReference>
<evidence type="ECO:0000313" key="6">
    <source>
        <dbReference type="EMBL" id="WCL55137.1"/>
    </source>
</evidence>
<dbReference type="GO" id="GO:0043565">
    <property type="term" value="F:sequence-specific DNA binding"/>
    <property type="evidence" value="ECO:0007669"/>
    <property type="project" value="TreeGrafter"/>
</dbReference>
<keyword evidence="7" id="KW-1185">Reference proteome</keyword>
<dbReference type="EMBL" id="CP116805">
    <property type="protein sequence ID" value="WCL55137.1"/>
    <property type="molecule type" value="Genomic_DNA"/>
</dbReference>
<dbReference type="Gene3D" id="3.40.190.290">
    <property type="match status" value="1"/>
</dbReference>
<dbReference type="Pfam" id="PF00126">
    <property type="entry name" value="HTH_1"/>
    <property type="match status" value="1"/>
</dbReference>
<proteinExistence type="inferred from homology"/>
<dbReference type="InterPro" id="IPR058163">
    <property type="entry name" value="LysR-type_TF_proteobact-type"/>
</dbReference>
<organism evidence="6 7">
    <name type="scientific">Gimibacter soli</name>
    <dbReference type="NCBI Taxonomy" id="3024400"/>
    <lineage>
        <taxon>Bacteria</taxon>
        <taxon>Pseudomonadati</taxon>
        <taxon>Pseudomonadota</taxon>
        <taxon>Alphaproteobacteria</taxon>
        <taxon>Kordiimonadales</taxon>
        <taxon>Temperatibacteraceae</taxon>
        <taxon>Gimibacter</taxon>
    </lineage>
</organism>
<dbReference type="Gene3D" id="1.10.10.10">
    <property type="entry name" value="Winged helix-like DNA-binding domain superfamily/Winged helix DNA-binding domain"/>
    <property type="match status" value="1"/>
</dbReference>
<evidence type="ECO:0000256" key="1">
    <source>
        <dbReference type="ARBA" id="ARBA00009437"/>
    </source>
</evidence>
<name>A0AAE9XQ54_9PROT</name>
<dbReference type="PANTHER" id="PTHR30537:SF5">
    <property type="entry name" value="HTH-TYPE TRANSCRIPTIONAL ACTIVATOR TTDR-RELATED"/>
    <property type="match status" value="1"/>
</dbReference>
<dbReference type="SUPFAM" id="SSF46785">
    <property type="entry name" value="Winged helix' DNA-binding domain"/>
    <property type="match status" value="1"/>
</dbReference>